<accession>A0AAN8YZA6</accession>
<evidence type="ECO:0000313" key="10">
    <source>
        <dbReference type="EMBL" id="KAK6918676.1"/>
    </source>
</evidence>
<comment type="caution">
    <text evidence="10">The sequence shown here is derived from an EMBL/GenBank/DDBJ whole genome shotgun (WGS) entry which is preliminary data.</text>
</comment>
<organism evidence="10 11">
    <name type="scientific">Dillenia turbinata</name>
    <dbReference type="NCBI Taxonomy" id="194707"/>
    <lineage>
        <taxon>Eukaryota</taxon>
        <taxon>Viridiplantae</taxon>
        <taxon>Streptophyta</taxon>
        <taxon>Embryophyta</taxon>
        <taxon>Tracheophyta</taxon>
        <taxon>Spermatophyta</taxon>
        <taxon>Magnoliopsida</taxon>
        <taxon>eudicotyledons</taxon>
        <taxon>Gunneridae</taxon>
        <taxon>Pentapetalae</taxon>
        <taxon>Dilleniales</taxon>
        <taxon>Dilleniaceae</taxon>
        <taxon>Dillenia</taxon>
    </lineage>
</organism>
<dbReference type="PANTHER" id="PTHR24186:SF37">
    <property type="entry name" value="PGG DOMAIN-CONTAINING PROTEIN"/>
    <property type="match status" value="1"/>
</dbReference>
<sequence length="176" mass="19650">MIYTPLENGKPTTERDEKTPRVGSHTSNTRKGEILRGGARNVLLVVAGLIVTVTFQAGVAQPGGLWQDNKKGHIAGSAIYASQKIPYYVFLISNTVALSGSILILVSLTHRFPFHFEVLVATISMTITYASSIFAITPREQVRFRFVLFAAAAPFALRCLLQLYKMIRNKENFRFW</sequence>
<feature type="region of interest" description="Disordered" evidence="7">
    <location>
        <begin position="1"/>
        <end position="31"/>
    </location>
</feature>
<feature type="transmembrane region" description="Helical" evidence="8">
    <location>
        <begin position="142"/>
        <end position="161"/>
    </location>
</feature>
<keyword evidence="6 8" id="KW-0472">Membrane</keyword>
<evidence type="ECO:0000259" key="9">
    <source>
        <dbReference type="Pfam" id="PF13962"/>
    </source>
</evidence>
<comment type="subcellular location">
    <subcellularLocation>
        <location evidence="1">Membrane</location>
        <topology evidence="1">Multi-pass membrane protein</topology>
    </subcellularLocation>
</comment>
<dbReference type="GO" id="GO:0005886">
    <property type="term" value="C:plasma membrane"/>
    <property type="evidence" value="ECO:0007669"/>
    <property type="project" value="TreeGrafter"/>
</dbReference>
<protein>
    <submittedName>
        <fullName evidence="10">PGG domain</fullName>
    </submittedName>
</protein>
<reference evidence="10 11" key="1">
    <citation type="submission" date="2023-12" db="EMBL/GenBank/DDBJ databases">
        <title>A high-quality genome assembly for Dillenia turbinata (Dilleniales).</title>
        <authorList>
            <person name="Chanderbali A."/>
        </authorList>
    </citation>
    <scope>NUCLEOTIDE SEQUENCE [LARGE SCALE GENOMIC DNA]</scope>
    <source>
        <strain evidence="10">LSX21</strain>
        <tissue evidence="10">Leaf</tissue>
    </source>
</reference>
<evidence type="ECO:0000256" key="2">
    <source>
        <dbReference type="ARBA" id="ARBA00022692"/>
    </source>
</evidence>
<evidence type="ECO:0000256" key="5">
    <source>
        <dbReference type="ARBA" id="ARBA00023043"/>
    </source>
</evidence>
<evidence type="ECO:0000256" key="7">
    <source>
        <dbReference type="SAM" id="MobiDB-lite"/>
    </source>
</evidence>
<evidence type="ECO:0000256" key="3">
    <source>
        <dbReference type="ARBA" id="ARBA00022737"/>
    </source>
</evidence>
<keyword evidence="4 8" id="KW-1133">Transmembrane helix</keyword>
<gene>
    <name evidence="10" type="ORF">RJ641_017098</name>
</gene>
<keyword evidence="11" id="KW-1185">Reference proteome</keyword>
<keyword evidence="5" id="KW-0040">ANK repeat</keyword>
<feature type="transmembrane region" description="Helical" evidence="8">
    <location>
        <begin position="118"/>
        <end position="136"/>
    </location>
</feature>
<evidence type="ECO:0000256" key="6">
    <source>
        <dbReference type="ARBA" id="ARBA00023136"/>
    </source>
</evidence>
<keyword evidence="2 8" id="KW-0812">Transmembrane</keyword>
<dbReference type="InterPro" id="IPR026961">
    <property type="entry name" value="PGG_dom"/>
</dbReference>
<evidence type="ECO:0000256" key="4">
    <source>
        <dbReference type="ARBA" id="ARBA00022989"/>
    </source>
</evidence>
<evidence type="ECO:0000313" key="11">
    <source>
        <dbReference type="Proteomes" id="UP001370490"/>
    </source>
</evidence>
<name>A0AAN8YZA6_9MAGN</name>
<dbReference type="Proteomes" id="UP001370490">
    <property type="component" value="Unassembled WGS sequence"/>
</dbReference>
<dbReference type="AlphaFoldDB" id="A0AAN8YZA6"/>
<feature type="domain" description="PGG" evidence="9">
    <location>
        <begin position="39"/>
        <end position="131"/>
    </location>
</feature>
<dbReference type="Pfam" id="PF13962">
    <property type="entry name" value="PGG"/>
    <property type="match status" value="1"/>
</dbReference>
<evidence type="ECO:0000256" key="1">
    <source>
        <dbReference type="ARBA" id="ARBA00004141"/>
    </source>
</evidence>
<dbReference type="PANTHER" id="PTHR24186">
    <property type="entry name" value="PROTEIN PHOSPHATASE 1 REGULATORY SUBUNIT"/>
    <property type="match status" value="1"/>
</dbReference>
<evidence type="ECO:0000256" key="8">
    <source>
        <dbReference type="SAM" id="Phobius"/>
    </source>
</evidence>
<dbReference type="EMBL" id="JBAMMX010000022">
    <property type="protein sequence ID" value="KAK6918676.1"/>
    <property type="molecule type" value="Genomic_DNA"/>
</dbReference>
<keyword evidence="3" id="KW-0677">Repeat</keyword>
<feature type="transmembrane region" description="Helical" evidence="8">
    <location>
        <begin position="42"/>
        <end position="65"/>
    </location>
</feature>
<feature type="transmembrane region" description="Helical" evidence="8">
    <location>
        <begin position="85"/>
        <end position="106"/>
    </location>
</feature>
<proteinExistence type="predicted"/>